<feature type="region of interest" description="Disordered" evidence="1">
    <location>
        <begin position="1"/>
        <end position="33"/>
    </location>
</feature>
<accession>A0A3D8QBV6</accession>
<name>A0A3D8QBV6_9HELO</name>
<protein>
    <submittedName>
        <fullName evidence="2">Uncharacterized protein</fullName>
    </submittedName>
</protein>
<proteinExistence type="predicted"/>
<dbReference type="Proteomes" id="UP000256328">
    <property type="component" value="Unassembled WGS sequence"/>
</dbReference>
<organism evidence="2 3">
    <name type="scientific">Coleophoma crateriformis</name>
    <dbReference type="NCBI Taxonomy" id="565419"/>
    <lineage>
        <taxon>Eukaryota</taxon>
        <taxon>Fungi</taxon>
        <taxon>Dikarya</taxon>
        <taxon>Ascomycota</taxon>
        <taxon>Pezizomycotina</taxon>
        <taxon>Leotiomycetes</taxon>
        <taxon>Helotiales</taxon>
        <taxon>Dermateaceae</taxon>
        <taxon>Coleophoma</taxon>
    </lineage>
</organism>
<evidence type="ECO:0000313" key="2">
    <source>
        <dbReference type="EMBL" id="RDW59211.1"/>
    </source>
</evidence>
<evidence type="ECO:0000256" key="1">
    <source>
        <dbReference type="SAM" id="MobiDB-lite"/>
    </source>
</evidence>
<evidence type="ECO:0000313" key="3">
    <source>
        <dbReference type="Proteomes" id="UP000256328"/>
    </source>
</evidence>
<gene>
    <name evidence="2" type="ORF">BP5796_12135</name>
</gene>
<sequence length="81" mass="8639">MPPKSGQDTDDSSDDTAVTPGSIPPDLTDHKDGPAGSVLYPSYYFVPKRGVTYNIRSVWSRQTITLLKGQVVLASPGALGF</sequence>
<comment type="caution">
    <text evidence="2">The sequence shown here is derived from an EMBL/GenBank/DDBJ whole genome shotgun (WGS) entry which is preliminary data.</text>
</comment>
<reference evidence="2 3" key="1">
    <citation type="journal article" date="2018" name="IMA Fungus">
        <title>IMA Genome-F 9: Draft genome sequence of Annulohypoxylon stygium, Aspergillus mulundensis, Berkeleyomyces basicola (syn. Thielaviopsis basicola), Ceratocystis smalleyi, two Cercospora beticola strains, Coleophoma cylindrospora, Fusarium fracticaudum, Phialophora cf. hyalina, and Morchella septimelata.</title>
        <authorList>
            <person name="Wingfield B.D."/>
            <person name="Bills G.F."/>
            <person name="Dong Y."/>
            <person name="Huang W."/>
            <person name="Nel W.J."/>
            <person name="Swalarsk-Parry B.S."/>
            <person name="Vaghefi N."/>
            <person name="Wilken P.M."/>
            <person name="An Z."/>
            <person name="de Beer Z.W."/>
            <person name="De Vos L."/>
            <person name="Chen L."/>
            <person name="Duong T.A."/>
            <person name="Gao Y."/>
            <person name="Hammerbacher A."/>
            <person name="Kikkert J.R."/>
            <person name="Li Y."/>
            <person name="Li H."/>
            <person name="Li K."/>
            <person name="Li Q."/>
            <person name="Liu X."/>
            <person name="Ma X."/>
            <person name="Naidoo K."/>
            <person name="Pethybridge S.J."/>
            <person name="Sun J."/>
            <person name="Steenkamp E.T."/>
            <person name="van der Nest M.A."/>
            <person name="van Wyk S."/>
            <person name="Wingfield M.J."/>
            <person name="Xiong C."/>
            <person name="Yue Q."/>
            <person name="Zhang X."/>
        </authorList>
    </citation>
    <scope>NUCLEOTIDE SEQUENCE [LARGE SCALE GENOMIC DNA]</scope>
    <source>
        <strain evidence="2 3">BP5796</strain>
    </source>
</reference>
<keyword evidence="3" id="KW-1185">Reference proteome</keyword>
<dbReference type="AlphaFoldDB" id="A0A3D8QBV6"/>
<dbReference type="EMBL" id="PDLN01000020">
    <property type="protein sequence ID" value="RDW59211.1"/>
    <property type="molecule type" value="Genomic_DNA"/>
</dbReference>
<dbReference type="OrthoDB" id="5289641at2759"/>